<protein>
    <recommendedName>
        <fullName evidence="3">Thymidylate kinase</fullName>
    </recommendedName>
</protein>
<name>A0ABQ4BF99_9ACTN</name>
<organism evidence="1 2">
    <name type="scientific">Actinoplanes palleronii</name>
    <dbReference type="NCBI Taxonomy" id="113570"/>
    <lineage>
        <taxon>Bacteria</taxon>
        <taxon>Bacillati</taxon>
        <taxon>Actinomycetota</taxon>
        <taxon>Actinomycetes</taxon>
        <taxon>Micromonosporales</taxon>
        <taxon>Micromonosporaceae</taxon>
        <taxon>Actinoplanes</taxon>
    </lineage>
</organism>
<dbReference type="SUPFAM" id="SSF52540">
    <property type="entry name" value="P-loop containing nucleoside triphosphate hydrolases"/>
    <property type="match status" value="1"/>
</dbReference>
<keyword evidence="2" id="KW-1185">Reference proteome</keyword>
<sequence length="466" mass="49034">MSEKLLLPSPSRAEVRDSVAAVLAESGLPWAWQGATGAPDRWVADTGPADLDVWCAASDPIAALALRHTCAVIAEAADPRRLRHTSVAVQTGGGLAVVDLTYGDLRVGPILLVPAAEVTADPVTHRLTGAAAVADLLVRPVLRGRIPAPDRLAEAVAAWAAAGREDRSGLARRLTGQLGAGVAADLLRAAGGARAVAGLPRRARWRLAARSLAPGVLGATWAQRRGVLPAGPAAGPLGLRVRGVVVALVGTDGAGKSTVAAALDESLRRSGFVTASAYFGMARGNLPGVAFARRVLGVGSTAPTPGTTGRGAGGPEVDEPPADHVWLRRAAAWFYAGEYSWRYLRTVTPALARRRVVIADRWVFDLRESPWPGSRAARLVEFLVPAPDLLVLPDAPAEVIHRRKPERSLAGQRAQQDRFRRLLAERPARCAELMVDTTGSPGDAVAPLVAAVVQAAHTSRWRRGRR</sequence>
<evidence type="ECO:0000313" key="2">
    <source>
        <dbReference type="Proteomes" id="UP000624709"/>
    </source>
</evidence>
<dbReference type="EMBL" id="BOMS01000084">
    <property type="protein sequence ID" value="GIE69270.1"/>
    <property type="molecule type" value="Genomic_DNA"/>
</dbReference>
<proteinExistence type="predicted"/>
<gene>
    <name evidence="1" type="ORF">Apa02nite_053780</name>
</gene>
<dbReference type="Proteomes" id="UP000624709">
    <property type="component" value="Unassembled WGS sequence"/>
</dbReference>
<dbReference type="InterPro" id="IPR027417">
    <property type="entry name" value="P-loop_NTPase"/>
</dbReference>
<accession>A0ABQ4BF99</accession>
<dbReference type="Gene3D" id="3.40.50.300">
    <property type="entry name" value="P-loop containing nucleotide triphosphate hydrolases"/>
    <property type="match status" value="1"/>
</dbReference>
<reference evidence="1 2" key="1">
    <citation type="submission" date="2021-01" db="EMBL/GenBank/DDBJ databases">
        <title>Whole genome shotgun sequence of Actinoplanes palleronii NBRC 14916.</title>
        <authorList>
            <person name="Komaki H."/>
            <person name="Tamura T."/>
        </authorList>
    </citation>
    <scope>NUCLEOTIDE SEQUENCE [LARGE SCALE GENOMIC DNA]</scope>
    <source>
        <strain evidence="1 2">NBRC 14916</strain>
    </source>
</reference>
<dbReference type="RefSeq" id="WP_203827433.1">
    <property type="nucleotide sequence ID" value="NZ_BAAATY010000024.1"/>
</dbReference>
<comment type="caution">
    <text evidence="1">The sequence shown here is derived from an EMBL/GenBank/DDBJ whole genome shotgun (WGS) entry which is preliminary data.</text>
</comment>
<evidence type="ECO:0000313" key="1">
    <source>
        <dbReference type="EMBL" id="GIE69270.1"/>
    </source>
</evidence>
<evidence type="ECO:0008006" key="3">
    <source>
        <dbReference type="Google" id="ProtNLM"/>
    </source>
</evidence>